<feature type="transmembrane region" description="Helical" evidence="8">
    <location>
        <begin position="27"/>
        <end position="47"/>
    </location>
</feature>
<dbReference type="InterPro" id="IPR027417">
    <property type="entry name" value="P-loop_NTPase"/>
</dbReference>
<keyword evidence="2" id="KW-1003">Cell membrane</keyword>
<evidence type="ECO:0000256" key="3">
    <source>
        <dbReference type="ARBA" id="ARBA00022692"/>
    </source>
</evidence>
<dbReference type="CDD" id="cd05387">
    <property type="entry name" value="BY-kinase"/>
    <property type="match status" value="1"/>
</dbReference>
<reference evidence="13" key="1">
    <citation type="submission" date="2011-03" db="EMBL/GenBank/DDBJ databases">
        <authorList>
            <person name="Voget S."/>
            <person name="Streit W.R."/>
            <person name="Jaeger K.E."/>
            <person name="Daniel R."/>
        </authorList>
    </citation>
    <scope>NUCLEOTIDE SEQUENCE [LARGE SCALE GENOMIC DNA]</scope>
    <source>
        <strain evidence="13">PG1</strain>
    </source>
</reference>
<dbReference type="NCBIfam" id="TIGR01007">
    <property type="entry name" value="eps_fam"/>
    <property type="match status" value="1"/>
</dbReference>
<proteinExistence type="predicted"/>
<dbReference type="InterPro" id="IPR050445">
    <property type="entry name" value="Bact_polysacc_biosynth/exp"/>
</dbReference>
<dbReference type="PANTHER" id="PTHR32309">
    <property type="entry name" value="TYROSINE-PROTEIN KINASE"/>
    <property type="match status" value="1"/>
</dbReference>
<evidence type="ECO:0000256" key="6">
    <source>
        <dbReference type="ARBA" id="ARBA00022989"/>
    </source>
</evidence>
<evidence type="ECO:0000313" key="12">
    <source>
        <dbReference type="EMBL" id="AJK49978.1"/>
    </source>
</evidence>
<sequence>MNARHPGDLPDELPDALGMIRLLRAHMWAIAGIAAAVVALAAVYVGLSTPLYSASAVIRVEAQGRNALGFAADGQQLVMGQGTARTDAEIGMLQSRSILDPVLNHYGYGITSSPHVLPILGAIARRFATPGEPSRPWFGLDAYAWGGERLEVESMRVPPELENRKLRLRALEPGAFALIAPGGRVLLTGRVGEPARADGVSIRVARLDARPNTEFDVTAWNDVNALQRFSRRLRIVEKGSGTGIVQISFDSEDPARAAAVANAIAQGYIAATIAESRANDGKTLDFINHELPRLRDELLQAEGALMGYQASAGSLQPTTEAQSYLQGGIDIERQIALLQLQRTQMTQNFTPDSAPMRNIDRQLAQLGAAKASFDARFVRMPGSERANADLSRNAKVAEGIYIAMVNKGEELTVRRASTTGDVHIVDDAVRPADPVSPAIPIIMASSLGLGLALGGLFVLLRDRYLIGVTDSRFIERSMLIPMLASVPYSPQQARLDQAMPRNLAFRPAESGLPRRPALLPAGTRAPAGEPLRSVSSQYLLARSFPHDVAVEALRGLRASLRLQVRDVQRPDDGMIVLTGPTPDTGKSFVAANLAVLEAETQKRVLLVDADMRCGRLASFFGKPNAGGLAELLAGRLGLDQAIQPAGLAGLSLISCGTYPGNPSELLMVPAFRHLLDELKRRFDLLIIDTPPLLAVSDAAIVANGGGRTVMVLRSGQHAEAEIEDTLIRLDRAGAWTVGAMFNAVPLRRGERHSYGYSSACLNGDPVIA</sequence>
<gene>
    <name evidence="12" type="primary">epsB1</name>
    <name evidence="12" type="ORF">BGL_2c19120</name>
</gene>
<dbReference type="AlphaFoldDB" id="A0A0B6S2U1"/>
<organism evidence="12 13">
    <name type="scientific">Burkholderia plantarii</name>
    <dbReference type="NCBI Taxonomy" id="41899"/>
    <lineage>
        <taxon>Bacteria</taxon>
        <taxon>Pseudomonadati</taxon>
        <taxon>Pseudomonadota</taxon>
        <taxon>Betaproteobacteria</taxon>
        <taxon>Burkholderiales</taxon>
        <taxon>Burkholderiaceae</taxon>
        <taxon>Burkholderia</taxon>
    </lineage>
</organism>
<dbReference type="GO" id="GO:0005524">
    <property type="term" value="F:ATP binding"/>
    <property type="evidence" value="ECO:0007669"/>
    <property type="project" value="UniProtKB-KW"/>
</dbReference>
<dbReference type="SUPFAM" id="SSF52540">
    <property type="entry name" value="P-loop containing nucleoside triphosphate hydrolases"/>
    <property type="match status" value="1"/>
</dbReference>
<name>A0A0B6S2U1_BURPL</name>
<dbReference type="HOGENOM" id="CLU_009912_0_0_4"/>
<dbReference type="GO" id="GO:0004715">
    <property type="term" value="F:non-membrane spanning protein tyrosine kinase activity"/>
    <property type="evidence" value="ECO:0007669"/>
    <property type="project" value="UniProtKB-EC"/>
</dbReference>
<dbReference type="EC" id="2.7.10.2" evidence="12"/>
<dbReference type="InterPro" id="IPR002586">
    <property type="entry name" value="CobQ/CobB/MinD/ParA_Nub-bd_dom"/>
</dbReference>
<dbReference type="Pfam" id="PF02706">
    <property type="entry name" value="Wzz"/>
    <property type="match status" value="1"/>
</dbReference>
<evidence type="ECO:0000256" key="4">
    <source>
        <dbReference type="ARBA" id="ARBA00022741"/>
    </source>
</evidence>
<dbReference type="Proteomes" id="UP000031838">
    <property type="component" value="Chromosome 2"/>
</dbReference>
<dbReference type="Pfam" id="PF13807">
    <property type="entry name" value="GNVR"/>
    <property type="match status" value="1"/>
</dbReference>
<dbReference type="GO" id="GO:0005886">
    <property type="term" value="C:plasma membrane"/>
    <property type="evidence" value="ECO:0007669"/>
    <property type="project" value="UniProtKB-SubCell"/>
</dbReference>
<keyword evidence="13" id="KW-1185">Reference proteome</keyword>
<dbReference type="KEGG" id="bgp:BGL_2c19120"/>
<dbReference type="InterPro" id="IPR005702">
    <property type="entry name" value="Wzc-like_C"/>
</dbReference>
<keyword evidence="6 8" id="KW-1133">Transmembrane helix</keyword>
<dbReference type="Pfam" id="PF23607">
    <property type="entry name" value="WZC_N"/>
    <property type="match status" value="1"/>
</dbReference>
<comment type="subcellular location">
    <subcellularLocation>
        <location evidence="1">Cell membrane</location>
        <topology evidence="1">Multi-pass membrane protein</topology>
    </subcellularLocation>
</comment>
<dbReference type="RefSeq" id="WP_226993682.1">
    <property type="nucleotide sequence ID" value="NZ_CP002581.1"/>
</dbReference>
<evidence type="ECO:0000256" key="1">
    <source>
        <dbReference type="ARBA" id="ARBA00004651"/>
    </source>
</evidence>
<keyword evidence="7 8" id="KW-0472">Membrane</keyword>
<feature type="domain" description="Tyrosine-protein kinase G-rich" evidence="11">
    <location>
        <begin position="389"/>
        <end position="462"/>
    </location>
</feature>
<evidence type="ECO:0000259" key="10">
    <source>
        <dbReference type="Pfam" id="PF02706"/>
    </source>
</evidence>
<dbReference type="EMBL" id="CP002581">
    <property type="protein sequence ID" value="AJK49978.1"/>
    <property type="molecule type" value="Genomic_DNA"/>
</dbReference>
<keyword evidence="4" id="KW-0547">Nucleotide-binding</keyword>
<dbReference type="Pfam" id="PF01656">
    <property type="entry name" value="CbiA"/>
    <property type="match status" value="1"/>
</dbReference>
<protein>
    <submittedName>
        <fullName evidence="12">Capsular exopolysaccharide synthesis protein EpsB</fullName>
        <ecNumber evidence="12">2.7.10.2</ecNumber>
    </submittedName>
</protein>
<feature type="domain" description="CobQ/CobB/MinD/ParA nucleotide binding" evidence="9">
    <location>
        <begin position="575"/>
        <end position="613"/>
    </location>
</feature>
<keyword evidence="5" id="KW-0067">ATP-binding</keyword>
<dbReference type="Gene3D" id="3.40.50.300">
    <property type="entry name" value="P-loop containing nucleotide triphosphate hydrolases"/>
    <property type="match status" value="1"/>
</dbReference>
<evidence type="ECO:0000259" key="9">
    <source>
        <dbReference type="Pfam" id="PF01656"/>
    </source>
</evidence>
<dbReference type="PANTHER" id="PTHR32309:SF32">
    <property type="entry name" value="TYROSINE-PROTEIN KINASE ETK-RELATED"/>
    <property type="match status" value="1"/>
</dbReference>
<dbReference type="InterPro" id="IPR032807">
    <property type="entry name" value="GNVR"/>
</dbReference>
<keyword evidence="12" id="KW-0808">Transferase</keyword>
<feature type="domain" description="Polysaccharide chain length determinant N-terminal" evidence="10">
    <location>
        <begin position="19"/>
        <end position="104"/>
    </location>
</feature>
<evidence type="ECO:0000256" key="5">
    <source>
        <dbReference type="ARBA" id="ARBA00022840"/>
    </source>
</evidence>
<dbReference type="InterPro" id="IPR003856">
    <property type="entry name" value="LPS_length_determ_N"/>
</dbReference>
<evidence type="ECO:0000256" key="7">
    <source>
        <dbReference type="ARBA" id="ARBA00023136"/>
    </source>
</evidence>
<reference evidence="12 13" key="2">
    <citation type="journal article" date="2016" name="Appl. Microbiol. Biotechnol.">
        <title>Mutations improving production and secretion of extracellular lipase by Burkholderia glumae PG1.</title>
        <authorList>
            <person name="Knapp A."/>
            <person name="Voget S."/>
            <person name="Gao R."/>
            <person name="Zaburannyi N."/>
            <person name="Krysciak D."/>
            <person name="Breuer M."/>
            <person name="Hauer B."/>
            <person name="Streit W.R."/>
            <person name="Muller R."/>
            <person name="Daniel R."/>
            <person name="Jaeger K.E."/>
        </authorList>
    </citation>
    <scope>NUCLEOTIDE SEQUENCE [LARGE SCALE GENOMIC DNA]</scope>
    <source>
        <strain evidence="12 13">PG1</strain>
    </source>
</reference>
<evidence type="ECO:0000256" key="2">
    <source>
        <dbReference type="ARBA" id="ARBA00022475"/>
    </source>
</evidence>
<evidence type="ECO:0000313" key="13">
    <source>
        <dbReference type="Proteomes" id="UP000031838"/>
    </source>
</evidence>
<evidence type="ECO:0000256" key="8">
    <source>
        <dbReference type="SAM" id="Phobius"/>
    </source>
</evidence>
<accession>A0A0B6S2U1</accession>
<evidence type="ECO:0000259" key="11">
    <source>
        <dbReference type="Pfam" id="PF13807"/>
    </source>
</evidence>
<keyword evidence="3 8" id="KW-0812">Transmembrane</keyword>